<dbReference type="Pfam" id="PF11343">
    <property type="entry name" value="DUF3145"/>
    <property type="match status" value="1"/>
</dbReference>
<dbReference type="EMBL" id="CAFBNE010000018">
    <property type="protein sequence ID" value="CAB4939777.1"/>
    <property type="molecule type" value="Genomic_DNA"/>
</dbReference>
<dbReference type="AlphaFoldDB" id="A0A6J7JAR5"/>
<protein>
    <submittedName>
        <fullName evidence="1">Unannotated protein</fullName>
    </submittedName>
</protein>
<name>A0A6J7JAR5_9ZZZZ</name>
<sequence length="178" mass="19035">MATHVTVKKAQNHASEAHGVVFIHSTSRALCPHLEWALARVFGIQVAVDWAEQPISPGSLRAEIMWRGPVGTGARLASALVAFTLVRHEVTEDAAPGRTGERFSATPSLGLFRADIGPHGDVMVSEDRLRNAVAKSSASGASLTDAIARLVGDPWDAELEPFRFAHEGSTVRVLPQVV</sequence>
<dbReference type="InterPro" id="IPR021491">
    <property type="entry name" value="DUF3145"/>
</dbReference>
<gene>
    <name evidence="1" type="ORF">UFOPK3772_00838</name>
</gene>
<reference evidence="1" key="1">
    <citation type="submission" date="2020-05" db="EMBL/GenBank/DDBJ databases">
        <authorList>
            <person name="Chiriac C."/>
            <person name="Salcher M."/>
            <person name="Ghai R."/>
            <person name="Kavagutti S V."/>
        </authorList>
    </citation>
    <scope>NUCLEOTIDE SEQUENCE</scope>
</reference>
<organism evidence="1">
    <name type="scientific">freshwater metagenome</name>
    <dbReference type="NCBI Taxonomy" id="449393"/>
    <lineage>
        <taxon>unclassified sequences</taxon>
        <taxon>metagenomes</taxon>
        <taxon>ecological metagenomes</taxon>
    </lineage>
</organism>
<evidence type="ECO:0000313" key="1">
    <source>
        <dbReference type="EMBL" id="CAB4939777.1"/>
    </source>
</evidence>
<accession>A0A6J7JAR5</accession>
<proteinExistence type="predicted"/>